<reference evidence="1 3" key="1">
    <citation type="submission" date="2008-01" db="EMBL/GenBank/DDBJ databases">
        <title>Yersinia pestis Strain IP275 project at JCVI/TIGR.</title>
        <authorList>
            <person name="Ravel J."/>
            <person name="Eppinger M."/>
            <person name="Fricke W.F."/>
            <person name="Rosovitz M."/>
            <person name="Lindler L.E."/>
            <person name="Bearden S."/>
            <person name="Shriefer M."/>
        </authorList>
    </citation>
    <scope>NUCLEOTIDE SEQUENCE [LARGE SCALE GENOMIC DNA]</scope>
    <source>
        <strain evidence="1 3">IP275</strain>
    </source>
</reference>
<gene>
    <name evidence="1" type="ORF">YPIP275_0398</name>
    <name evidence="2" type="ORF">YPIP275_2437</name>
</gene>
<evidence type="ECO:0000313" key="3">
    <source>
        <dbReference type="Proteomes" id="UP000004430"/>
    </source>
</evidence>
<accession>A0AAV3BB85</accession>
<dbReference type="EMBL" id="AAOS02000064">
    <property type="protein sequence ID" value="EDR30337.1"/>
    <property type="molecule type" value="Genomic_DNA"/>
</dbReference>
<proteinExistence type="predicted"/>
<reference evidence="1 3" key="2">
    <citation type="submission" date="2010-03" db="EMBL/GenBank/DDBJ databases">
        <authorList>
            <person name="Payne S.H."/>
            <person name="Sutton G.G."/>
        </authorList>
    </citation>
    <scope>NUCLEOTIDE SEQUENCE [LARGE SCALE GENOMIC DNA]</scope>
    <source>
        <strain evidence="1 3">IP275</strain>
    </source>
</reference>
<sequence>MLSTFGSFRLITKWNTGNALKLRNVLINYFFNFVFIEKKKNKKSGLFVFTVDYSVRWINLFSEEYLVVFLL</sequence>
<name>A0AAV3BB85_YERPE</name>
<dbReference type="Proteomes" id="UP000004430">
    <property type="component" value="Unassembled WGS sequence"/>
</dbReference>
<evidence type="ECO:0000313" key="2">
    <source>
        <dbReference type="EMBL" id="EDR30337.1"/>
    </source>
</evidence>
<organism evidence="1 3">
    <name type="scientific">Yersinia pestis biovar Orientalis str. IP275</name>
    <dbReference type="NCBI Taxonomy" id="373665"/>
    <lineage>
        <taxon>Bacteria</taxon>
        <taxon>Pseudomonadati</taxon>
        <taxon>Pseudomonadota</taxon>
        <taxon>Gammaproteobacteria</taxon>
        <taxon>Enterobacterales</taxon>
        <taxon>Yersiniaceae</taxon>
        <taxon>Yersinia</taxon>
    </lineage>
</organism>
<dbReference type="EMBL" id="AAOS02000066">
    <property type="protein sequence ID" value="EDR30331.1"/>
    <property type="molecule type" value="Genomic_DNA"/>
</dbReference>
<dbReference type="AlphaFoldDB" id="A0AAV3BB85"/>
<protein>
    <submittedName>
        <fullName evidence="1">Uncharacterized protein</fullName>
    </submittedName>
</protein>
<evidence type="ECO:0000313" key="1">
    <source>
        <dbReference type="EMBL" id="EDR30331.1"/>
    </source>
</evidence>
<comment type="caution">
    <text evidence="1">The sequence shown here is derived from an EMBL/GenBank/DDBJ whole genome shotgun (WGS) entry which is preliminary data.</text>
</comment>